<name>A0A1G4IYZ8_9SACH</name>
<dbReference type="STRING" id="1266660.A0A1G4IYZ8"/>
<dbReference type="InterPro" id="IPR052072">
    <property type="entry name" value="Vascular_dev_regulator"/>
</dbReference>
<dbReference type="SUPFAM" id="SSF48403">
    <property type="entry name" value="Ankyrin repeat"/>
    <property type="match status" value="1"/>
</dbReference>
<dbReference type="Proteomes" id="UP000190274">
    <property type="component" value="Chromosome C"/>
</dbReference>
<keyword evidence="3" id="KW-1185">Reference proteome</keyword>
<dbReference type="GO" id="GO:0051020">
    <property type="term" value="F:GTPase binding"/>
    <property type="evidence" value="ECO:0007669"/>
    <property type="project" value="TreeGrafter"/>
</dbReference>
<evidence type="ECO:0000313" key="3">
    <source>
        <dbReference type="Proteomes" id="UP000190274"/>
    </source>
</evidence>
<sequence length="789" mass="90831">MELPGDPWGSNESSNRPALSGSHFKALKIQETLINLNNTGEAWERLALLIGEDNPNTALFEDILRQTNDLNDKTTTGVTLLIYCIVFDHPDLIEILHGSGQLDPNAPDSLFSNSPLTWCFDLGRQQCLVELLNFADELDFDYKNPGGSRALDTLVPDSEMYEFAKDHGLFRLANASRKDFDSRDQDLYKGPSTVFGGTDVDHTLEQINLQTAGLTFNDENGTFDTETKTPDHEFAGQSHRGSELCQFDFQHILPEQFIEFADYDIPRLLDLVLSLPSKRPHKTCIPAAVIFQCLRHADCNKHSASLVESMAHLALTKVLTSVASSSGGVLNGSNGDIVLQSYWLSALNFLFYYLYRQEGFFKRYPSVLQELINGMRSLVIELNSSIFSRIEPLIDSTILEHTTIAEVKETLYKKDWNLFKKRKHHLRRSDARDSYDQIMRMLYPPDLDEQMKPSPLKVVQIFGALSYVLDLHQVHPLIAQQCLSLALKWFSVELFKKIMENKKKSLSRAHAIQIRLNLSVIQDWIKNHNFKASFPIMMDEFMWQRFPYTLILDLGDIDKSQRPVELRNVSLYRPIKDNNTEDPFNSAFYYQSFYQISKIHMEPCMQLLQWLQVATSLQDEESLQSTLSILNKLTPKQLHKSMRKYRYELEEHQLDSSLRKKLSLMSKETDEADSKTFEKPLYPLVLPTITELTEMYTQREDSDEFLPLIPLDIHDEVDEIHEQNTIQRAMEQKLVNASERKEEELEVESTSLPFENENGDELFKEIHAPSSAAQRPLWAINNDIEENPW</sequence>
<gene>
    <name evidence="2" type="ORF">LADA_0C03554G</name>
</gene>
<dbReference type="OrthoDB" id="426293at2759"/>
<feature type="domain" description="Dilute" evidence="1">
    <location>
        <begin position="316"/>
        <end position="668"/>
    </location>
</feature>
<dbReference type="Pfam" id="PF01843">
    <property type="entry name" value="DIL"/>
    <property type="match status" value="2"/>
</dbReference>
<dbReference type="PANTHER" id="PTHR16027:SF6">
    <property type="entry name" value="DILUTE DOMAIN-CONTAINING PROTEIN"/>
    <property type="match status" value="1"/>
</dbReference>
<dbReference type="InterPro" id="IPR002710">
    <property type="entry name" value="Dilute_dom"/>
</dbReference>
<dbReference type="InterPro" id="IPR036770">
    <property type="entry name" value="Ankyrin_rpt-contain_sf"/>
</dbReference>
<protein>
    <submittedName>
        <fullName evidence="2">LADA_0C03554g1_1</fullName>
    </submittedName>
</protein>
<dbReference type="AlphaFoldDB" id="A0A1G4IYZ8"/>
<evidence type="ECO:0000313" key="2">
    <source>
        <dbReference type="EMBL" id="SCU82177.1"/>
    </source>
</evidence>
<dbReference type="EMBL" id="LT598459">
    <property type="protein sequence ID" value="SCU82177.1"/>
    <property type="molecule type" value="Genomic_DNA"/>
</dbReference>
<organism evidence="2 3">
    <name type="scientific">Lachancea dasiensis</name>
    <dbReference type="NCBI Taxonomy" id="1072105"/>
    <lineage>
        <taxon>Eukaryota</taxon>
        <taxon>Fungi</taxon>
        <taxon>Dikarya</taxon>
        <taxon>Ascomycota</taxon>
        <taxon>Saccharomycotina</taxon>
        <taxon>Saccharomycetes</taxon>
        <taxon>Saccharomycetales</taxon>
        <taxon>Saccharomycetaceae</taxon>
        <taxon>Lachancea</taxon>
    </lineage>
</organism>
<evidence type="ECO:0000259" key="1">
    <source>
        <dbReference type="PROSITE" id="PS51126"/>
    </source>
</evidence>
<dbReference type="Gene3D" id="1.25.40.20">
    <property type="entry name" value="Ankyrin repeat-containing domain"/>
    <property type="match status" value="1"/>
</dbReference>
<accession>A0A1G4IYZ8</accession>
<dbReference type="PROSITE" id="PS51126">
    <property type="entry name" value="DILUTE"/>
    <property type="match status" value="1"/>
</dbReference>
<dbReference type="PANTHER" id="PTHR16027">
    <property type="entry name" value="DILUTE DOMAIN-CONTAINING PROTEIN YPR089W"/>
    <property type="match status" value="1"/>
</dbReference>
<reference evidence="3" key="1">
    <citation type="submission" date="2016-03" db="EMBL/GenBank/DDBJ databases">
        <authorList>
            <person name="Devillers H."/>
        </authorList>
    </citation>
    <scope>NUCLEOTIDE SEQUENCE [LARGE SCALE GENOMIC DNA]</scope>
</reference>
<proteinExistence type="predicted"/>
<dbReference type="SMART" id="SM01132">
    <property type="entry name" value="DIL"/>
    <property type="match status" value="1"/>
</dbReference>